<keyword evidence="2" id="KW-0560">Oxidoreductase</keyword>
<accession>A0A918T5M9</accession>
<evidence type="ECO:0000256" key="1">
    <source>
        <dbReference type="ARBA" id="ARBA00001954"/>
    </source>
</evidence>
<evidence type="ECO:0000313" key="6">
    <source>
        <dbReference type="EMBL" id="GHA88925.1"/>
    </source>
</evidence>
<evidence type="ECO:0000259" key="5">
    <source>
        <dbReference type="Pfam" id="PF02668"/>
    </source>
</evidence>
<keyword evidence="4" id="KW-0045">Antibiotic biosynthesis</keyword>
<dbReference type="EMBL" id="BMUL01000008">
    <property type="protein sequence ID" value="GHA88925.1"/>
    <property type="molecule type" value="Genomic_DNA"/>
</dbReference>
<dbReference type="AlphaFoldDB" id="A0A918T5M9"/>
<dbReference type="InterPro" id="IPR042098">
    <property type="entry name" value="TauD-like_sf"/>
</dbReference>
<keyword evidence="3" id="KW-0408">Iron</keyword>
<dbReference type="GO" id="GO:0016491">
    <property type="term" value="F:oxidoreductase activity"/>
    <property type="evidence" value="ECO:0007669"/>
    <property type="project" value="UniProtKB-KW"/>
</dbReference>
<reference evidence="6" key="1">
    <citation type="journal article" date="2014" name="Int. J. Syst. Evol. Microbiol.">
        <title>Complete genome sequence of Corynebacterium casei LMG S-19264T (=DSM 44701T), isolated from a smear-ripened cheese.</title>
        <authorList>
            <consortium name="US DOE Joint Genome Institute (JGI-PGF)"/>
            <person name="Walter F."/>
            <person name="Albersmeier A."/>
            <person name="Kalinowski J."/>
            <person name="Ruckert C."/>
        </authorList>
    </citation>
    <scope>NUCLEOTIDE SEQUENCE</scope>
    <source>
        <strain evidence="6">JCM 4518</strain>
    </source>
</reference>
<feature type="domain" description="TauD/TfdA-like" evidence="5">
    <location>
        <begin position="18"/>
        <end position="314"/>
    </location>
</feature>
<dbReference type="SUPFAM" id="SSF51197">
    <property type="entry name" value="Clavaminate synthase-like"/>
    <property type="match status" value="1"/>
</dbReference>
<evidence type="ECO:0000313" key="7">
    <source>
        <dbReference type="Proteomes" id="UP000644020"/>
    </source>
</evidence>
<dbReference type="PANTHER" id="PTHR10696:SF56">
    <property type="entry name" value="TAUD_TFDA-LIKE DOMAIN-CONTAINING PROTEIN"/>
    <property type="match status" value="1"/>
</dbReference>
<gene>
    <name evidence="6" type="ORF">GCM10010305_35750</name>
</gene>
<dbReference type="GO" id="GO:0017000">
    <property type="term" value="P:antibiotic biosynthetic process"/>
    <property type="evidence" value="ECO:0007669"/>
    <property type="project" value="UniProtKB-KW"/>
</dbReference>
<name>A0A918T5M9_9ACTN</name>
<dbReference type="Proteomes" id="UP000644020">
    <property type="component" value="Unassembled WGS sequence"/>
</dbReference>
<sequence>MTAAMPTWELRPGHPALTHVPPTADLAEACAWLRAHEAALSAALHEHGTIFLRGLPVATSADVAAVRDVLIPEPTPYREKATPRSDFGDGVFSSTDLPPAQSIRMHNENSYTLTFPGRLLFACLTAPETGGATPTADVRKVLAALPDHLAARGRNSGWTLTRTYSDYVSLGWRTAFGTEDRADVEAYCRENGITWEWLPDGNLRTRQLRPATLHHPVTGEEVWFNHLAFWSEWSLDPDIREALLDEFGAGGLPFATGFGDGEPLTREDADALNAAYDAATVRETWRAGDVMLVDNVLCAHGRDPYGGDRKIAVAMGRPVDLLDCRPTVHPTTAVPA</sequence>
<evidence type="ECO:0000256" key="4">
    <source>
        <dbReference type="ARBA" id="ARBA00023194"/>
    </source>
</evidence>
<dbReference type="Gene3D" id="3.60.130.10">
    <property type="entry name" value="Clavaminate synthase-like"/>
    <property type="match status" value="1"/>
</dbReference>
<comment type="cofactor">
    <cofactor evidence="1">
        <name>Fe(2+)</name>
        <dbReference type="ChEBI" id="CHEBI:29033"/>
    </cofactor>
</comment>
<dbReference type="InterPro" id="IPR050411">
    <property type="entry name" value="AlphaKG_dependent_hydroxylases"/>
</dbReference>
<organism evidence="6 7">
    <name type="scientific">Streptomyces termitum</name>
    <dbReference type="NCBI Taxonomy" id="67368"/>
    <lineage>
        <taxon>Bacteria</taxon>
        <taxon>Bacillati</taxon>
        <taxon>Actinomycetota</taxon>
        <taxon>Actinomycetes</taxon>
        <taxon>Kitasatosporales</taxon>
        <taxon>Streptomycetaceae</taxon>
        <taxon>Streptomyces</taxon>
    </lineage>
</organism>
<evidence type="ECO:0000256" key="2">
    <source>
        <dbReference type="ARBA" id="ARBA00023002"/>
    </source>
</evidence>
<proteinExistence type="predicted"/>
<evidence type="ECO:0000256" key="3">
    <source>
        <dbReference type="ARBA" id="ARBA00023004"/>
    </source>
</evidence>
<dbReference type="PANTHER" id="PTHR10696">
    <property type="entry name" value="GAMMA-BUTYROBETAINE HYDROXYLASE-RELATED"/>
    <property type="match status" value="1"/>
</dbReference>
<reference evidence="6" key="2">
    <citation type="submission" date="2020-09" db="EMBL/GenBank/DDBJ databases">
        <authorList>
            <person name="Sun Q."/>
            <person name="Ohkuma M."/>
        </authorList>
    </citation>
    <scope>NUCLEOTIDE SEQUENCE</scope>
    <source>
        <strain evidence="6">JCM 4518</strain>
    </source>
</reference>
<dbReference type="Pfam" id="PF02668">
    <property type="entry name" value="TauD"/>
    <property type="match status" value="1"/>
</dbReference>
<comment type="caution">
    <text evidence="6">The sequence shown here is derived from an EMBL/GenBank/DDBJ whole genome shotgun (WGS) entry which is preliminary data.</text>
</comment>
<protein>
    <recommendedName>
        <fullName evidence="5">TauD/TfdA-like domain-containing protein</fullName>
    </recommendedName>
</protein>
<dbReference type="InterPro" id="IPR003819">
    <property type="entry name" value="TauD/TfdA-like"/>
</dbReference>
<keyword evidence="7" id="KW-1185">Reference proteome</keyword>